<dbReference type="InterPro" id="IPR050807">
    <property type="entry name" value="TransReg_Diox_bact_type"/>
</dbReference>
<accession>A0A5R9F6C9</accession>
<evidence type="ECO:0000313" key="3">
    <source>
        <dbReference type="EMBL" id="TLS37940.1"/>
    </source>
</evidence>
<dbReference type="PROSITE" id="PS50943">
    <property type="entry name" value="HTH_CROC1"/>
    <property type="match status" value="1"/>
</dbReference>
<gene>
    <name evidence="3" type="ORF">FCL54_08985</name>
</gene>
<dbReference type="GO" id="GO:0003700">
    <property type="term" value="F:DNA-binding transcription factor activity"/>
    <property type="evidence" value="ECO:0007669"/>
    <property type="project" value="TreeGrafter"/>
</dbReference>
<dbReference type="Pfam" id="PF01381">
    <property type="entry name" value="HTH_3"/>
    <property type="match status" value="1"/>
</dbReference>
<dbReference type="InterPro" id="IPR010982">
    <property type="entry name" value="Lambda_DNA-bd_dom_sf"/>
</dbReference>
<dbReference type="SMART" id="SM00530">
    <property type="entry name" value="HTH_XRE"/>
    <property type="match status" value="1"/>
</dbReference>
<reference evidence="3 4" key="1">
    <citation type="submission" date="2019-04" db="EMBL/GenBank/DDBJ databases">
        <title>Bacillus caeni sp. nov., a bacterium isolated from mangrove sediment.</title>
        <authorList>
            <person name="Huang H."/>
            <person name="Mo K."/>
            <person name="Hu Y."/>
        </authorList>
    </citation>
    <scope>NUCLEOTIDE SEQUENCE [LARGE SCALE GENOMIC DNA]</scope>
    <source>
        <strain evidence="3 4">HB172195</strain>
    </source>
</reference>
<evidence type="ECO:0000256" key="1">
    <source>
        <dbReference type="ARBA" id="ARBA00023125"/>
    </source>
</evidence>
<dbReference type="GO" id="GO:0003677">
    <property type="term" value="F:DNA binding"/>
    <property type="evidence" value="ECO:0007669"/>
    <property type="project" value="UniProtKB-KW"/>
</dbReference>
<keyword evidence="1" id="KW-0238">DNA-binding</keyword>
<sequence length="83" mass="9436">MMNLGEKIRMHRKELNMAKDELALKVRVGTGFLDKIESNKITPDLQTLLKISTALDVPASEFLENIECNQLVTNLENHLTNNK</sequence>
<dbReference type="Proteomes" id="UP000308230">
    <property type="component" value="Unassembled WGS sequence"/>
</dbReference>
<evidence type="ECO:0000259" key="2">
    <source>
        <dbReference type="PROSITE" id="PS50943"/>
    </source>
</evidence>
<dbReference type="AlphaFoldDB" id="A0A5R9F6C9"/>
<dbReference type="EMBL" id="SWLG01000005">
    <property type="protein sequence ID" value="TLS37940.1"/>
    <property type="molecule type" value="Genomic_DNA"/>
</dbReference>
<dbReference type="Gene3D" id="1.10.260.40">
    <property type="entry name" value="lambda repressor-like DNA-binding domains"/>
    <property type="match status" value="1"/>
</dbReference>
<proteinExistence type="predicted"/>
<dbReference type="PANTHER" id="PTHR46797:SF1">
    <property type="entry name" value="METHYLPHOSPHONATE SYNTHASE"/>
    <property type="match status" value="1"/>
</dbReference>
<comment type="caution">
    <text evidence="3">The sequence shown here is derived from an EMBL/GenBank/DDBJ whole genome shotgun (WGS) entry which is preliminary data.</text>
</comment>
<protein>
    <submittedName>
        <fullName evidence="3">Helix-turn-helix transcriptional regulator</fullName>
    </submittedName>
</protein>
<dbReference type="GO" id="GO:0005829">
    <property type="term" value="C:cytosol"/>
    <property type="evidence" value="ECO:0007669"/>
    <property type="project" value="TreeGrafter"/>
</dbReference>
<evidence type="ECO:0000313" key="4">
    <source>
        <dbReference type="Proteomes" id="UP000308230"/>
    </source>
</evidence>
<dbReference type="CDD" id="cd00093">
    <property type="entry name" value="HTH_XRE"/>
    <property type="match status" value="1"/>
</dbReference>
<dbReference type="InterPro" id="IPR001387">
    <property type="entry name" value="Cro/C1-type_HTH"/>
</dbReference>
<organism evidence="3 4">
    <name type="scientific">Exobacillus caeni</name>
    <dbReference type="NCBI Taxonomy" id="2574798"/>
    <lineage>
        <taxon>Bacteria</taxon>
        <taxon>Bacillati</taxon>
        <taxon>Bacillota</taxon>
        <taxon>Bacilli</taxon>
        <taxon>Bacillales</taxon>
        <taxon>Guptibacillaceae</taxon>
        <taxon>Exobacillus</taxon>
    </lineage>
</organism>
<dbReference type="OrthoDB" id="2168837at2"/>
<dbReference type="SUPFAM" id="SSF47413">
    <property type="entry name" value="lambda repressor-like DNA-binding domains"/>
    <property type="match status" value="1"/>
</dbReference>
<dbReference type="PANTHER" id="PTHR46797">
    <property type="entry name" value="HTH-TYPE TRANSCRIPTIONAL REGULATOR"/>
    <property type="match status" value="1"/>
</dbReference>
<feature type="domain" description="HTH cro/C1-type" evidence="2">
    <location>
        <begin position="8"/>
        <end position="62"/>
    </location>
</feature>
<keyword evidence="4" id="KW-1185">Reference proteome</keyword>
<name>A0A5R9F6C9_9BACL</name>